<feature type="compositionally biased region" description="Polar residues" evidence="10">
    <location>
        <begin position="194"/>
        <end position="204"/>
    </location>
</feature>
<accession>A0A1E4SKK6</accession>
<keyword evidence="7 9" id="KW-0539">Nucleus</keyword>
<feature type="region of interest" description="Disordered" evidence="10">
    <location>
        <begin position="183"/>
        <end position="204"/>
    </location>
</feature>
<comment type="subcellular location">
    <subcellularLocation>
        <location evidence="1 9">Nucleus</location>
    </subcellularLocation>
</comment>
<proteinExistence type="inferred from homology"/>
<keyword evidence="5 9" id="KW-0010">Activator</keyword>
<keyword evidence="12" id="KW-1185">Reference proteome</keyword>
<evidence type="ECO:0000256" key="1">
    <source>
        <dbReference type="ARBA" id="ARBA00004123"/>
    </source>
</evidence>
<dbReference type="STRING" id="984487.A0A1E4SKK6"/>
<dbReference type="GeneID" id="30985727"/>
<organism evidence="11 12">
    <name type="scientific">Suhomyces tanzawaensis NRRL Y-17324</name>
    <dbReference type="NCBI Taxonomy" id="984487"/>
    <lineage>
        <taxon>Eukaryota</taxon>
        <taxon>Fungi</taxon>
        <taxon>Dikarya</taxon>
        <taxon>Ascomycota</taxon>
        <taxon>Saccharomycotina</taxon>
        <taxon>Pichiomycetes</taxon>
        <taxon>Debaryomycetaceae</taxon>
        <taxon>Suhomyces</taxon>
    </lineage>
</organism>
<dbReference type="EMBL" id="KV453911">
    <property type="protein sequence ID" value="ODV80045.1"/>
    <property type="molecule type" value="Genomic_DNA"/>
</dbReference>
<evidence type="ECO:0000313" key="11">
    <source>
        <dbReference type="EMBL" id="ODV80045.1"/>
    </source>
</evidence>
<evidence type="ECO:0000256" key="6">
    <source>
        <dbReference type="ARBA" id="ARBA00023163"/>
    </source>
</evidence>
<dbReference type="GO" id="GO:0003712">
    <property type="term" value="F:transcription coregulator activity"/>
    <property type="evidence" value="ECO:0007669"/>
    <property type="project" value="InterPro"/>
</dbReference>
<dbReference type="Pfam" id="PF08689">
    <property type="entry name" value="Med5"/>
    <property type="match status" value="1"/>
</dbReference>
<feature type="compositionally biased region" description="Basic and acidic residues" evidence="10">
    <location>
        <begin position="183"/>
        <end position="193"/>
    </location>
</feature>
<protein>
    <recommendedName>
        <fullName evidence="3 9">Mediator of RNA polymerase II transcription subunit 5</fullName>
    </recommendedName>
    <alternativeName>
        <fullName evidence="8 9">Mediator complex subunit 5</fullName>
    </alternativeName>
</protein>
<dbReference type="Proteomes" id="UP000094285">
    <property type="component" value="Unassembled WGS sequence"/>
</dbReference>
<dbReference type="GO" id="GO:0006357">
    <property type="term" value="P:regulation of transcription by RNA polymerase II"/>
    <property type="evidence" value="ECO:0007669"/>
    <property type="project" value="InterPro"/>
</dbReference>
<dbReference type="RefSeq" id="XP_020065167.1">
    <property type="nucleotide sequence ID" value="XM_020211591.1"/>
</dbReference>
<evidence type="ECO:0000256" key="8">
    <source>
        <dbReference type="ARBA" id="ARBA00031256"/>
    </source>
</evidence>
<evidence type="ECO:0000256" key="4">
    <source>
        <dbReference type="ARBA" id="ARBA00023015"/>
    </source>
</evidence>
<gene>
    <name evidence="9" type="primary">MED5</name>
    <name evidence="11" type="ORF">CANTADRAFT_89632</name>
</gene>
<keyword evidence="6 9" id="KW-0804">Transcription</keyword>
<evidence type="ECO:0000313" key="12">
    <source>
        <dbReference type="Proteomes" id="UP000094285"/>
    </source>
</evidence>
<dbReference type="AlphaFoldDB" id="A0A1E4SKK6"/>
<comment type="similarity">
    <text evidence="2 9">Belongs to the Mediator complex subunit 5 family.</text>
</comment>
<reference evidence="12" key="1">
    <citation type="submission" date="2016-05" db="EMBL/GenBank/DDBJ databases">
        <title>Comparative genomics of biotechnologically important yeasts.</title>
        <authorList>
            <consortium name="DOE Joint Genome Institute"/>
            <person name="Riley R."/>
            <person name="Haridas S."/>
            <person name="Wolfe K.H."/>
            <person name="Lopes M.R."/>
            <person name="Hittinger C.T."/>
            <person name="Goker M."/>
            <person name="Salamov A."/>
            <person name="Wisecaver J."/>
            <person name="Long T.M."/>
            <person name="Aerts A.L."/>
            <person name="Barry K."/>
            <person name="Choi C."/>
            <person name="Clum A."/>
            <person name="Coughlan A.Y."/>
            <person name="Deshpande S."/>
            <person name="Douglass A.P."/>
            <person name="Hanson S.J."/>
            <person name="Klenk H.-P."/>
            <person name="Labutti K."/>
            <person name="Lapidus A."/>
            <person name="Lindquist E."/>
            <person name="Lipzen A."/>
            <person name="Meier-Kolthoff J.P."/>
            <person name="Ohm R.A."/>
            <person name="Otillar R.P."/>
            <person name="Pangilinan J."/>
            <person name="Peng Y."/>
            <person name="Rokas A."/>
            <person name="Rosa C.A."/>
            <person name="Scheuner C."/>
            <person name="Sibirny A.A."/>
            <person name="Slot J.C."/>
            <person name="Stielow J.B."/>
            <person name="Sun H."/>
            <person name="Kurtzman C.P."/>
            <person name="Blackwell M."/>
            <person name="Grigoriev I.V."/>
            <person name="Jeffries T.W."/>
        </authorList>
    </citation>
    <scope>NUCLEOTIDE SEQUENCE [LARGE SCALE GENOMIC DNA]</scope>
    <source>
        <strain evidence="12">NRRL Y-17324</strain>
    </source>
</reference>
<evidence type="ECO:0000256" key="3">
    <source>
        <dbReference type="ARBA" id="ARBA00020628"/>
    </source>
</evidence>
<dbReference type="PANTHER" id="PTHR35784">
    <property type="entry name" value="MEDIATOR OF RNA POLYMERASE II TRANSCRIPTION SUBUNIT 5"/>
    <property type="match status" value="1"/>
</dbReference>
<dbReference type="PANTHER" id="PTHR35784:SF1">
    <property type="entry name" value="MEDIATOR OF RNA POLYMERASE II TRANSCRIPTION SUBUNIT 5"/>
    <property type="match status" value="1"/>
</dbReference>
<dbReference type="InterPro" id="IPR014801">
    <property type="entry name" value="Mediator_Med5_fun"/>
</dbReference>
<evidence type="ECO:0000256" key="5">
    <source>
        <dbReference type="ARBA" id="ARBA00023159"/>
    </source>
</evidence>
<dbReference type="OrthoDB" id="5322661at2759"/>
<sequence>MSDKPSLNKVVKRAIAHRLVPKSFNSLISQLEAREPISNSEYSTHLLTLNTHGTSILNKKENDEYRINLVIHLSLSSQEQLAKFWKCLSSVDPLSQVEYLKKLAYLLAHRSVTVDGEIISSLIGSQFKEYTISIFSGLNNNSSKHDQVLAHHTIIFWEVELHSLVPLFVQENRTILEQREIEQNHTGRPDSLEKSSQSPPATTSFKTLAPSHLSAGHHAGYIEMKQFLWFTKIMNSFQFEDNDALFSNFVSNFCTRADSSGTPISKNPYLTAIEFIQAVFIGFSHSIQYRDASFVLFNWKNFIVSRVPVILLSLKFTNEESAEKAIEVSFQSLSERIVNSISSISIGSSKLYDLRQSFIKSCIFNKLLAPSTFQKFFPVDFKAIQQSLQHDLNQFNAELDLQKAFNEKLLNVNIEFTSLEESGLVDFIASLPNLVEYSSKKQLELGKIVKTIVEDLINYQDQEKLNRILLAILSNVQFVNIIAFNSNPINILTKLIDYADKDCFKLEDDDDERFQDIYSYFGVLLLGITFLIEKFKIDYSKINIKNSFTIGYLNEFYYRLGDHLTNSAVTNSDEPNSEDGIVISNFNSLMGDWINALFDESNDGLSDDLIKSVNIKHIYKLIPLIYQQSIIATRSKIIDMPILSNGIDYLSQVFLVPCTLNIINWLLKKILIQKTVVDNLFLEVLHIIIKSNLDTDKQNSQEIPMIIFRIVLNICGSNIIQTLKRMKDWRTSKATNQIIRAITKQVDANYIAKHVEMKHDTNFNEGLKKYFCSFVKPQPPAEKTEQEIAELSYIHRYLNYQSNHDILVDFLIEEIASYQKSNDDEGRLAINLGSYVSVLSSVGSTEDKRYWRKLQHLNVGAAASPAFEEEQFTLSIAQHYGSIFNSDQPDDLGFDIQIKEDEDMLDDDLFNDNALGLFNTRKATRQLRAMDVDQGVAKSLKILSECIQDELHEYYV</sequence>
<keyword evidence="4 9" id="KW-0805">Transcription regulation</keyword>
<name>A0A1E4SKK6_9ASCO</name>
<comment type="function">
    <text evidence="9">Component of the Mediator complex, a coactivator involved in the regulated transcription of nearly all RNA polymerase II-dependent genes. Mediator functions as a bridge to convey information from gene-specific regulatory proteins to the basal RNA polymerase II transcription machinery. Mediator is recruited to promoters by direct interactions with regulatory proteins and serves as a scaffold for the assembly of a functional preinitiation complex with RNA polymerase II and the general transcription factors.</text>
</comment>
<evidence type="ECO:0000256" key="2">
    <source>
        <dbReference type="ARBA" id="ARBA00008782"/>
    </source>
</evidence>
<evidence type="ECO:0000256" key="9">
    <source>
        <dbReference type="RuleBase" id="RU364142"/>
    </source>
</evidence>
<comment type="subunit">
    <text evidence="9">Component of the Mediator complex.</text>
</comment>
<dbReference type="GO" id="GO:0016592">
    <property type="term" value="C:mediator complex"/>
    <property type="evidence" value="ECO:0007669"/>
    <property type="project" value="InterPro"/>
</dbReference>
<evidence type="ECO:0000256" key="7">
    <source>
        <dbReference type="ARBA" id="ARBA00023242"/>
    </source>
</evidence>
<evidence type="ECO:0000256" key="10">
    <source>
        <dbReference type="SAM" id="MobiDB-lite"/>
    </source>
</evidence>